<dbReference type="AlphaFoldDB" id="A0A0D3AH46"/>
<organism evidence="1 2">
    <name type="scientific">Brassica oleracea var. oleracea</name>
    <dbReference type="NCBI Taxonomy" id="109376"/>
    <lineage>
        <taxon>Eukaryota</taxon>
        <taxon>Viridiplantae</taxon>
        <taxon>Streptophyta</taxon>
        <taxon>Embryophyta</taxon>
        <taxon>Tracheophyta</taxon>
        <taxon>Spermatophyta</taxon>
        <taxon>Magnoliopsida</taxon>
        <taxon>eudicotyledons</taxon>
        <taxon>Gunneridae</taxon>
        <taxon>Pentapetalae</taxon>
        <taxon>rosids</taxon>
        <taxon>malvids</taxon>
        <taxon>Brassicales</taxon>
        <taxon>Brassicaceae</taxon>
        <taxon>Brassiceae</taxon>
        <taxon>Brassica</taxon>
    </lineage>
</organism>
<dbReference type="HOGENOM" id="CLU_3227409_0_0_1"/>
<dbReference type="STRING" id="109376.A0A0D3AH46"/>
<evidence type="ECO:0000313" key="2">
    <source>
        <dbReference type="Proteomes" id="UP000032141"/>
    </source>
</evidence>
<evidence type="ECO:0000313" key="1">
    <source>
        <dbReference type="EnsemblPlants" id="Bo27300s010.1"/>
    </source>
</evidence>
<reference evidence="1" key="2">
    <citation type="submission" date="2015-06" db="UniProtKB">
        <authorList>
            <consortium name="EnsemblPlants"/>
        </authorList>
    </citation>
    <scope>IDENTIFICATION</scope>
</reference>
<name>A0A0D3AH46_BRAOL</name>
<proteinExistence type="predicted"/>
<keyword evidence="2" id="KW-1185">Reference proteome</keyword>
<sequence>MICLIYVTEKDQLKKKLIAYDDFPRKFPSSLELSQRSEMIKYIR</sequence>
<dbReference type="Gramene" id="Bo27300s010.1">
    <property type="protein sequence ID" value="Bo27300s010.1"/>
    <property type="gene ID" value="Bo27300s010"/>
</dbReference>
<dbReference type="Proteomes" id="UP000032141">
    <property type="component" value="Unassembled WGS sequence"/>
</dbReference>
<protein>
    <submittedName>
        <fullName evidence="1">Uncharacterized protein</fullName>
    </submittedName>
</protein>
<reference evidence="1" key="1">
    <citation type="journal article" date="2014" name="Genome Biol.">
        <title>Transcriptome and methylome profiling reveals relics of genome dominance in the mesopolyploid Brassica oleracea.</title>
        <authorList>
            <person name="Parkin I.A."/>
            <person name="Koh C."/>
            <person name="Tang H."/>
            <person name="Robinson S.J."/>
            <person name="Kagale S."/>
            <person name="Clarke W.E."/>
            <person name="Town C.D."/>
            <person name="Nixon J."/>
            <person name="Krishnakumar V."/>
            <person name="Bidwell S.L."/>
            <person name="Denoeud F."/>
            <person name="Belcram H."/>
            <person name="Links M.G."/>
            <person name="Just J."/>
            <person name="Clarke C."/>
            <person name="Bender T."/>
            <person name="Huebert T."/>
            <person name="Mason A.S."/>
            <person name="Pires J.C."/>
            <person name="Barker G."/>
            <person name="Moore J."/>
            <person name="Walley P.G."/>
            <person name="Manoli S."/>
            <person name="Batley J."/>
            <person name="Edwards D."/>
            <person name="Nelson M.N."/>
            <person name="Wang X."/>
            <person name="Paterson A.H."/>
            <person name="King G."/>
            <person name="Bancroft I."/>
            <person name="Chalhoub B."/>
            <person name="Sharpe A.G."/>
        </authorList>
    </citation>
    <scope>NUCLEOTIDE SEQUENCE [LARGE SCALE GENOMIC DNA]</scope>
    <source>
        <strain evidence="1">cv. TO1000</strain>
    </source>
</reference>
<dbReference type="EnsemblPlants" id="Bo27300s010.1">
    <property type="protein sequence ID" value="Bo27300s010.1"/>
    <property type="gene ID" value="Bo27300s010"/>
</dbReference>
<accession>A0A0D3AH46</accession>